<dbReference type="AlphaFoldDB" id="A0AAI9T3N1"/>
<dbReference type="EMBL" id="AGBZ02000001">
    <property type="protein sequence ID" value="KAI92794.1"/>
    <property type="molecule type" value="Genomic_DNA"/>
</dbReference>
<sequence>MINLNTHAIIDLPLPVLITLVVAFAVLSIISGVWYWRQWRKTRRNSKNDNFTVKQKLTIRAAFQKNKYLILFLLCFFCLIGSVLVLIKQVVGFPLF</sequence>
<dbReference type="RefSeq" id="WP_004027922.1">
    <property type="nucleotide sequence ID" value="NZ_AGBZ02000001.1"/>
</dbReference>
<dbReference type="InterPro" id="IPR018385">
    <property type="entry name" value="C4_dicarb_anaerob_car-like"/>
</dbReference>
<evidence type="ECO:0000256" key="2">
    <source>
        <dbReference type="ARBA" id="ARBA00022475"/>
    </source>
</evidence>
<evidence type="ECO:0000256" key="6">
    <source>
        <dbReference type="SAM" id="Phobius"/>
    </source>
</evidence>
<organism evidence="7 8">
    <name type="scientific">Spiroplasma melliferum KC3</name>
    <dbReference type="NCBI Taxonomy" id="570509"/>
    <lineage>
        <taxon>Bacteria</taxon>
        <taxon>Bacillati</taxon>
        <taxon>Mycoplasmatota</taxon>
        <taxon>Mollicutes</taxon>
        <taxon>Entomoplasmatales</taxon>
        <taxon>Spiroplasmataceae</taxon>
        <taxon>Spiroplasma</taxon>
    </lineage>
</organism>
<comment type="caution">
    <text evidence="7">The sequence shown here is derived from an EMBL/GenBank/DDBJ whole genome shotgun (WGS) entry which is preliminary data.</text>
</comment>
<comment type="subcellular location">
    <subcellularLocation>
        <location evidence="1">Cell membrane</location>
        <topology evidence="1">Multi-pass membrane protein</topology>
    </subcellularLocation>
</comment>
<dbReference type="Pfam" id="PF03606">
    <property type="entry name" value="DcuC"/>
    <property type="match status" value="1"/>
</dbReference>
<feature type="transmembrane region" description="Helical" evidence="6">
    <location>
        <begin position="68"/>
        <end position="87"/>
    </location>
</feature>
<reference evidence="7 8" key="1">
    <citation type="journal article" date="2012" name="J. Proteome Res.">
        <title>Application of Spiroplasma melliferum proteogenomic profiling for the discovery of virulence factors and pathogenicity mechanisms in host-associated spiroplasmas.</title>
        <authorList>
            <person name="Alexeev D."/>
            <person name="Kostrjukova E."/>
            <person name="Aliper A."/>
            <person name="Popenko A."/>
            <person name="Bazaleev N."/>
            <person name="Tyakht A."/>
            <person name="Selezneva O."/>
            <person name="Akopian T."/>
            <person name="Prichodko E."/>
            <person name="Kondratov I."/>
            <person name="Chukin M."/>
            <person name="Demina I."/>
            <person name="Galyamina M."/>
            <person name="Kamashev D."/>
            <person name="Vanyushkina A."/>
            <person name="Ladygina V."/>
            <person name="Levitskii S."/>
            <person name="Lazarev V."/>
            <person name="Govorun V."/>
        </authorList>
    </citation>
    <scope>NUCLEOTIDE SEQUENCE [LARGE SCALE GENOMIC DNA]</scope>
    <source>
        <strain evidence="7 8">KC3</strain>
    </source>
</reference>
<dbReference type="SUPFAM" id="SSF103473">
    <property type="entry name" value="MFS general substrate transporter"/>
    <property type="match status" value="1"/>
</dbReference>
<evidence type="ECO:0000313" key="7">
    <source>
        <dbReference type="EMBL" id="KAI92794.1"/>
    </source>
</evidence>
<evidence type="ECO:0000256" key="1">
    <source>
        <dbReference type="ARBA" id="ARBA00004651"/>
    </source>
</evidence>
<name>A0AAI9T3N1_SPIME</name>
<accession>A0AAI9T3N1</accession>
<dbReference type="InterPro" id="IPR036259">
    <property type="entry name" value="MFS_trans_sf"/>
</dbReference>
<protein>
    <submittedName>
        <fullName evidence="7">Uncharacterized protein</fullName>
    </submittedName>
</protein>
<keyword evidence="3 6" id="KW-0812">Transmembrane</keyword>
<keyword evidence="4 6" id="KW-1133">Transmembrane helix</keyword>
<evidence type="ECO:0000256" key="4">
    <source>
        <dbReference type="ARBA" id="ARBA00022989"/>
    </source>
</evidence>
<gene>
    <name evidence="7" type="ORF">SPM_001935</name>
</gene>
<evidence type="ECO:0000256" key="5">
    <source>
        <dbReference type="ARBA" id="ARBA00023136"/>
    </source>
</evidence>
<dbReference type="Proteomes" id="UP000004057">
    <property type="component" value="Unassembled WGS sequence"/>
</dbReference>
<keyword evidence="2" id="KW-1003">Cell membrane</keyword>
<keyword evidence="5 6" id="KW-0472">Membrane</keyword>
<evidence type="ECO:0000313" key="8">
    <source>
        <dbReference type="Proteomes" id="UP000004057"/>
    </source>
</evidence>
<dbReference type="GO" id="GO:0005886">
    <property type="term" value="C:plasma membrane"/>
    <property type="evidence" value="ECO:0007669"/>
    <property type="project" value="UniProtKB-SubCell"/>
</dbReference>
<feature type="transmembrane region" description="Helical" evidence="6">
    <location>
        <begin position="12"/>
        <end position="36"/>
    </location>
</feature>
<evidence type="ECO:0000256" key="3">
    <source>
        <dbReference type="ARBA" id="ARBA00022692"/>
    </source>
</evidence>
<proteinExistence type="predicted"/>